<feature type="region of interest" description="Disordered" evidence="1">
    <location>
        <begin position="430"/>
        <end position="665"/>
    </location>
</feature>
<feature type="compositionally biased region" description="Pro residues" evidence="1">
    <location>
        <begin position="573"/>
        <end position="585"/>
    </location>
</feature>
<dbReference type="EMBL" id="CADCVJ010000206">
    <property type="protein sequence ID" value="CAA9488039.1"/>
    <property type="molecule type" value="Genomic_DNA"/>
</dbReference>
<feature type="non-terminal residue" evidence="2">
    <location>
        <position position="706"/>
    </location>
</feature>
<dbReference type="GO" id="GO:0120549">
    <property type="term" value="F:limit dextrin alpha-1,6-maltotetraose-hydrolase activity"/>
    <property type="evidence" value="ECO:0007669"/>
    <property type="project" value="UniProtKB-EC"/>
</dbReference>
<feature type="compositionally biased region" description="Basic residues" evidence="1">
    <location>
        <begin position="263"/>
        <end position="281"/>
    </location>
</feature>
<reference evidence="2" key="1">
    <citation type="submission" date="2020-02" db="EMBL/GenBank/DDBJ databases">
        <authorList>
            <person name="Meier V. D."/>
        </authorList>
    </citation>
    <scope>NUCLEOTIDE SEQUENCE</scope>
    <source>
        <strain evidence="2">AVDCRST_MAG38</strain>
    </source>
</reference>
<feature type="compositionally biased region" description="Low complexity" evidence="1">
    <location>
        <begin position="170"/>
        <end position="181"/>
    </location>
</feature>
<protein>
    <submittedName>
        <fullName evidence="2">GH13_11 / GH13 / GH13_13 / CBM48 / GH13_10</fullName>
        <ecNumber evidence="2">3.2.1.196</ecNumber>
    </submittedName>
</protein>
<feature type="compositionally biased region" description="Basic and acidic residues" evidence="1">
    <location>
        <begin position="599"/>
        <end position="610"/>
    </location>
</feature>
<feature type="non-terminal residue" evidence="2">
    <location>
        <position position="1"/>
    </location>
</feature>
<dbReference type="EC" id="3.2.1.196" evidence="2"/>
<accession>A0A6J4S2X7</accession>
<gene>
    <name evidence="2" type="ORF">AVDCRST_MAG38-2458</name>
</gene>
<feature type="compositionally biased region" description="Basic and acidic residues" evidence="1">
    <location>
        <begin position="488"/>
        <end position="502"/>
    </location>
</feature>
<feature type="compositionally biased region" description="Basic residues" evidence="1">
    <location>
        <begin position="115"/>
        <end position="129"/>
    </location>
</feature>
<name>A0A6J4S2X7_9ACTN</name>
<feature type="compositionally biased region" description="Basic residues" evidence="1">
    <location>
        <begin position="452"/>
        <end position="461"/>
    </location>
</feature>
<feature type="region of interest" description="Disordered" evidence="1">
    <location>
        <begin position="677"/>
        <end position="706"/>
    </location>
</feature>
<organism evidence="2">
    <name type="scientific">uncultured Solirubrobacteraceae bacterium</name>
    <dbReference type="NCBI Taxonomy" id="1162706"/>
    <lineage>
        <taxon>Bacteria</taxon>
        <taxon>Bacillati</taxon>
        <taxon>Actinomycetota</taxon>
        <taxon>Thermoleophilia</taxon>
        <taxon>Solirubrobacterales</taxon>
        <taxon>Solirubrobacteraceae</taxon>
        <taxon>environmental samples</taxon>
    </lineage>
</organism>
<evidence type="ECO:0000313" key="2">
    <source>
        <dbReference type="EMBL" id="CAA9488039.1"/>
    </source>
</evidence>
<sequence>GGLARAPVPVGRQLGRRGNQLLAVLRERHQRRALPVRRRRRRDAHPRHRADRLQLALLPARRQARAALRIPGRRPLRAAQRASLQPGQAPDRSLRQGDRGPGAVERGQHAGLRPAGRRRRRRLRARRRGLGAGRAQGGRHRPALRLAGRPAAEDPDARVGDLRGARQGLHQAARGHPGGAARHLRRPGVRPGDRLLQGPRRHRGRAAAGASDRRRVLPQREGPDQLLGLLDDRLPRAPRPVLGVRAPGPAGHRVQGDGQGAAPRRHRGDPRRGLQPHRRGQPPRAHAEPQGRRQRLVLPAGARRPALLHGLHRDGQLAQRGASQRPADDHGLAALLRHRVPRRRLPLRPRLDAGARALRGQPPERVLRRHPPGSGALAGQADRRALGRRAGRLPGRQLPGPVVGVERHLPRHRPRLLARARLGGRLRIAPDRLQRPLRGRRPPPVRVDQLRHRPRRLHPPRPRLLQREAQRGQRGGQQGRHRRQPLLELRRRGPDRRPRDQRAAPAPAAQLPDHPDALPGRAHAARRRRVRPHPARQQQRVVPGQRALVVRLGPRRRGQGAAGLHQAADRPAPGAPGLPPAPVPVGPGHRGLGSARRLVVPDRRAQDGRPRLGRGHAGGRHVPQRRGDHDAGLARRAHRRRLLPDPVQRPPRGRDLHAAQPPLRSALDVRADLQGRWGRVAGPPGRGARGDRRDVALAAGAAEDRV</sequence>
<feature type="region of interest" description="Disordered" evidence="1">
    <location>
        <begin position="70"/>
        <end position="293"/>
    </location>
</feature>
<dbReference type="AlphaFoldDB" id="A0A6J4S2X7"/>
<keyword evidence="2" id="KW-0378">Hydrolase</keyword>
<feature type="compositionally biased region" description="Low complexity" evidence="1">
    <location>
        <begin position="696"/>
        <end position="706"/>
    </location>
</feature>
<keyword evidence="2" id="KW-0326">Glycosidase</keyword>
<feature type="compositionally biased region" description="Low complexity" evidence="1">
    <location>
        <begin position="503"/>
        <end position="522"/>
    </location>
</feature>
<feature type="compositionally biased region" description="Basic residues" evidence="1">
    <location>
        <begin position="523"/>
        <end position="534"/>
    </location>
</feature>
<evidence type="ECO:0000256" key="1">
    <source>
        <dbReference type="SAM" id="MobiDB-lite"/>
    </source>
</evidence>
<feature type="compositionally biased region" description="Basic and acidic residues" evidence="1">
    <location>
        <begin position="151"/>
        <end position="164"/>
    </location>
</feature>
<feature type="compositionally biased region" description="Basic residues" evidence="1">
    <location>
        <begin position="611"/>
        <end position="624"/>
    </location>
</feature>
<proteinExistence type="predicted"/>